<organism evidence="4 5">
    <name type="scientific">Magallana gigas</name>
    <name type="common">Pacific oyster</name>
    <name type="synonym">Crassostrea gigas</name>
    <dbReference type="NCBI Taxonomy" id="29159"/>
    <lineage>
        <taxon>Eukaryota</taxon>
        <taxon>Metazoa</taxon>
        <taxon>Spiralia</taxon>
        <taxon>Lophotrochozoa</taxon>
        <taxon>Mollusca</taxon>
        <taxon>Bivalvia</taxon>
        <taxon>Autobranchia</taxon>
        <taxon>Pteriomorphia</taxon>
        <taxon>Ostreida</taxon>
        <taxon>Ostreoidea</taxon>
        <taxon>Ostreidae</taxon>
        <taxon>Magallana</taxon>
    </lineage>
</organism>
<keyword evidence="3" id="KW-0175">Coiled coil</keyword>
<reference evidence="4" key="1">
    <citation type="submission" date="2022-08" db="UniProtKB">
        <authorList>
            <consortium name="EnsemblMetazoa"/>
        </authorList>
    </citation>
    <scope>IDENTIFICATION</scope>
    <source>
        <strain evidence="4">05x7-T-G4-1.051#20</strain>
    </source>
</reference>
<feature type="repeat" description="NHL" evidence="2">
    <location>
        <begin position="366"/>
        <end position="393"/>
    </location>
</feature>
<dbReference type="SUPFAM" id="SSF101898">
    <property type="entry name" value="NHL repeat"/>
    <property type="match status" value="1"/>
</dbReference>
<dbReference type="Gene3D" id="2.120.10.30">
    <property type="entry name" value="TolB, C-terminal domain"/>
    <property type="match status" value="1"/>
</dbReference>
<keyword evidence="1" id="KW-0677">Repeat</keyword>
<dbReference type="AlphaFoldDB" id="A0A8W8KMZ7"/>
<feature type="coiled-coil region" evidence="3">
    <location>
        <begin position="82"/>
        <end position="127"/>
    </location>
</feature>
<dbReference type="GO" id="GO:0000209">
    <property type="term" value="P:protein polyubiquitination"/>
    <property type="evidence" value="ECO:0007669"/>
    <property type="project" value="TreeGrafter"/>
</dbReference>
<evidence type="ECO:0000256" key="2">
    <source>
        <dbReference type="PROSITE-ProRule" id="PRU00504"/>
    </source>
</evidence>
<protein>
    <recommendedName>
        <fullName evidence="6">Tripartite motif-containing protein 2</fullName>
    </recommendedName>
</protein>
<evidence type="ECO:0000256" key="1">
    <source>
        <dbReference type="ARBA" id="ARBA00022737"/>
    </source>
</evidence>
<evidence type="ECO:0000313" key="4">
    <source>
        <dbReference type="EnsemblMetazoa" id="G24198.1:cds"/>
    </source>
</evidence>
<dbReference type="GO" id="GO:0061630">
    <property type="term" value="F:ubiquitin protein ligase activity"/>
    <property type="evidence" value="ECO:0007669"/>
    <property type="project" value="TreeGrafter"/>
</dbReference>
<dbReference type="InterPro" id="IPR011042">
    <property type="entry name" value="6-blade_b-propeller_TolB-like"/>
</dbReference>
<name>A0A8W8KMZ7_MAGGI</name>
<accession>A0A8W8KMZ7</accession>
<dbReference type="PANTHER" id="PTHR24104">
    <property type="entry name" value="E3 UBIQUITIN-PROTEIN LIGASE NHLRC1-RELATED"/>
    <property type="match status" value="1"/>
</dbReference>
<proteinExistence type="predicted"/>
<evidence type="ECO:0000256" key="3">
    <source>
        <dbReference type="SAM" id="Coils"/>
    </source>
</evidence>
<dbReference type="Proteomes" id="UP000005408">
    <property type="component" value="Unassembled WGS sequence"/>
</dbReference>
<dbReference type="PANTHER" id="PTHR24104:SF25">
    <property type="entry name" value="PROTEIN LIN-41"/>
    <property type="match status" value="1"/>
</dbReference>
<evidence type="ECO:0000313" key="5">
    <source>
        <dbReference type="Proteomes" id="UP000005408"/>
    </source>
</evidence>
<dbReference type="PROSITE" id="PS51125">
    <property type="entry name" value="NHL"/>
    <property type="match status" value="1"/>
</dbReference>
<dbReference type="EnsemblMetazoa" id="G24198.1">
    <property type="protein sequence ID" value="G24198.1:cds"/>
    <property type="gene ID" value="G24198"/>
</dbReference>
<dbReference type="InterPro" id="IPR001258">
    <property type="entry name" value="NHL_repeat"/>
</dbReference>
<dbReference type="GO" id="GO:0008270">
    <property type="term" value="F:zinc ion binding"/>
    <property type="evidence" value="ECO:0007669"/>
    <property type="project" value="UniProtKB-KW"/>
</dbReference>
<keyword evidence="5" id="KW-1185">Reference proteome</keyword>
<evidence type="ECO:0008006" key="6">
    <source>
        <dbReference type="Google" id="ProtNLM"/>
    </source>
</evidence>
<sequence length="513" mass="58760">WFCRKCNESAVFQQHCHYRADDSKALYAVLKEKIFLENKELKENIKPFLQKELDVISKQRLEIETAYKTAKELLETCERLLLEQVKSAAKYLANALQEKEDEQINRIEHLQKVIERKVDDLESLIQKNSNLLSSDDKSIYCLFESKIADFCTYPELKQLNGLEKPEFKPNLLVHETFPHFIGEFIYQGTENHINQFDIRTDNFEIVKKHLQQHPIVLKVLQSSSPTQGSFDFATVSPSRVLTSGAEKRVQMLDASMRDGSLQTYKVSCESPYIAFSSSRGIYYSHRTDDQRSTIKTIENMNSNEIDTVLWFFDVELRGLAFNSFGHLLVCVCSKKDKRSFVERYDRNIIKVQEIEHNGDKPLYKKPSFVCCNRNGNVCVADHGLNAVIVVDQFGVFQFSYRGQNENSFRPYSLATDHLCNIVITDNVNHKIHLLDKYGEFLTFLMTEPTIVTPGAVVIDRKGKLWIGESMSGKVHVIKYLGGNSVKTPVQRPTALTVGAIIRSSTATRLSKVV</sequence>
<dbReference type="InterPro" id="IPR050952">
    <property type="entry name" value="TRIM-NHL_E3_ligases"/>
</dbReference>
<dbReference type="GO" id="GO:0043161">
    <property type="term" value="P:proteasome-mediated ubiquitin-dependent protein catabolic process"/>
    <property type="evidence" value="ECO:0007669"/>
    <property type="project" value="TreeGrafter"/>
</dbReference>